<name>A0A1V6Q8W4_9EURO</name>
<feature type="region of interest" description="Disordered" evidence="1">
    <location>
        <begin position="608"/>
        <end position="645"/>
    </location>
</feature>
<protein>
    <submittedName>
        <fullName evidence="2">Uncharacterized protein</fullName>
    </submittedName>
</protein>
<feature type="region of interest" description="Disordered" evidence="1">
    <location>
        <begin position="329"/>
        <end position="371"/>
    </location>
</feature>
<feature type="region of interest" description="Disordered" evidence="1">
    <location>
        <begin position="763"/>
        <end position="814"/>
    </location>
</feature>
<sequence>MANSNMNKSPEDLKRLERLKALQMADLGTFRREVITTHDITRNRGPPRGQSGVDRECDKPGTFTYQLAQANKNNLSAWSNYHTTVTDTDSMEELDDINDGQSHRRALHDHFAGRRRPMPQLSDLHSNSPRPIKNHPASAISLGRGGGRAGTNRRGSYDPSPLKSRTSQYGGIVKTNNNHRSVSMTVGSRLDPALSINNNDIEPHAHGRGCGQSRGVDRGRVRAIPRQCPMPRRSSRPQRPIPDMSSALSDSKSFLSIMEARTVAMPKLPAAMTLSTPVETTSHEQPLPFVMSSLSTTKARRVTMPEPPTSFPVPPHMKAHYKDQPLAERMTPKTPTLSRTVPRPQTAAVSKSKDPVQTSKNTAKSPIGETGTSTHVEDLKWKITADEYPRKKGALSLVSAAVKKAPSATRPPQITKDVQKLPSGEAQAAKHRASGQDLHEGPVMTKTSTQTDSVPSYTPDNDLINLEWTTPPGQASFTSPNAAVLQGLDMVALVLSAPSVSSIDVSADAESQRSELGFHDLISTRGKSEQEFIDIVSKAVNKSVRSAINDYTKDHNVPYLPTSSHSEAPTIAQDLGTDSSQKLLTGISTPTRDMSHLEMWLSKANDAAEGSSFEKHRSPHGSSPGSVDQKQSTRIPVPGLSPHKSEYSEMDVQPIAFTKLVEMMRPREFTNSFEQNMPRESAKIELTRRLDPFNPIESTKRVEVLKSLQTPAPVTSRSSGVSTKLTGLLSSRYASEPPVTLAKPAKKKPFFAAAKSIPHDITSKVASRTQRAPSRPPGLGAPFRPPGLPLQSEAMASRPRPSARVPSESTSNVTQPVISTGVRTIGPVPSVFEPTTFRNGHGATTPPISSQQPVARMPLRAENWSANITPGSSNSNALNRLSNLTFSREQLLSPAAPRIIGPGPGPMLPGFSPTPVAKSADKAVRKVSTLGPAPFTPRK</sequence>
<feature type="compositionally biased region" description="Polar residues" evidence="1">
    <location>
        <begin position="576"/>
        <end position="586"/>
    </location>
</feature>
<proteinExistence type="predicted"/>
<gene>
    <name evidence="2" type="ORF">PENANT_c010G00273</name>
</gene>
<dbReference type="Proteomes" id="UP000191672">
    <property type="component" value="Unassembled WGS sequence"/>
</dbReference>
<feature type="region of interest" description="Disordered" evidence="1">
    <location>
        <begin position="111"/>
        <end position="175"/>
    </location>
</feature>
<dbReference type="OrthoDB" id="5372553at2759"/>
<comment type="caution">
    <text evidence="2">The sequence shown here is derived from an EMBL/GenBank/DDBJ whole genome shotgun (WGS) entry which is preliminary data.</text>
</comment>
<keyword evidence="3" id="KW-1185">Reference proteome</keyword>
<feature type="region of interest" description="Disordered" evidence="1">
    <location>
        <begin position="422"/>
        <end position="457"/>
    </location>
</feature>
<feature type="region of interest" description="Disordered" evidence="1">
    <location>
        <begin position="558"/>
        <end position="586"/>
    </location>
</feature>
<feature type="compositionally biased region" description="Polar residues" evidence="1">
    <location>
        <begin position="163"/>
        <end position="175"/>
    </location>
</feature>
<evidence type="ECO:0000313" key="3">
    <source>
        <dbReference type="Proteomes" id="UP000191672"/>
    </source>
</evidence>
<dbReference type="AlphaFoldDB" id="A0A1V6Q8W4"/>
<feature type="region of interest" description="Disordered" evidence="1">
    <location>
        <begin position="37"/>
        <end position="59"/>
    </location>
</feature>
<evidence type="ECO:0000256" key="1">
    <source>
        <dbReference type="SAM" id="MobiDB-lite"/>
    </source>
</evidence>
<dbReference type="STRING" id="416450.A0A1V6Q8W4"/>
<feature type="region of interest" description="Disordered" evidence="1">
    <location>
        <begin position="228"/>
        <end position="248"/>
    </location>
</feature>
<organism evidence="2 3">
    <name type="scientific">Penicillium antarcticum</name>
    <dbReference type="NCBI Taxonomy" id="416450"/>
    <lineage>
        <taxon>Eukaryota</taxon>
        <taxon>Fungi</taxon>
        <taxon>Dikarya</taxon>
        <taxon>Ascomycota</taxon>
        <taxon>Pezizomycotina</taxon>
        <taxon>Eurotiomycetes</taxon>
        <taxon>Eurotiomycetidae</taxon>
        <taxon>Eurotiales</taxon>
        <taxon>Aspergillaceae</taxon>
        <taxon>Penicillium</taxon>
    </lineage>
</organism>
<feature type="compositionally biased region" description="Polar residues" evidence="1">
    <location>
        <begin position="445"/>
        <end position="457"/>
    </location>
</feature>
<dbReference type="EMBL" id="MDYN01000010">
    <property type="protein sequence ID" value="OQD85432.1"/>
    <property type="molecule type" value="Genomic_DNA"/>
</dbReference>
<accession>A0A1V6Q8W4</accession>
<feature type="compositionally biased region" description="Polar residues" evidence="1">
    <location>
        <begin position="620"/>
        <end position="634"/>
    </location>
</feature>
<feature type="compositionally biased region" description="Polar residues" evidence="1">
    <location>
        <begin position="355"/>
        <end position="371"/>
    </location>
</feature>
<reference evidence="3" key="1">
    <citation type="journal article" date="2017" name="Nat. Microbiol.">
        <title>Global analysis of biosynthetic gene clusters reveals vast potential of secondary metabolite production in Penicillium species.</title>
        <authorList>
            <person name="Nielsen J.C."/>
            <person name="Grijseels S."/>
            <person name="Prigent S."/>
            <person name="Ji B."/>
            <person name="Dainat J."/>
            <person name="Nielsen K.F."/>
            <person name="Frisvad J.C."/>
            <person name="Workman M."/>
            <person name="Nielsen J."/>
        </authorList>
    </citation>
    <scope>NUCLEOTIDE SEQUENCE [LARGE SCALE GENOMIC DNA]</scope>
    <source>
        <strain evidence="3">IBT 31811</strain>
    </source>
</reference>
<feature type="region of interest" description="Disordered" evidence="1">
    <location>
        <begin position="895"/>
        <end position="922"/>
    </location>
</feature>
<evidence type="ECO:0000313" key="2">
    <source>
        <dbReference type="EMBL" id="OQD85432.1"/>
    </source>
</evidence>